<comment type="caution">
    <text evidence="4">The sequence shown here is derived from an EMBL/GenBank/DDBJ whole genome shotgun (WGS) entry which is preliminary data.</text>
</comment>
<dbReference type="AlphaFoldDB" id="A0A821SMH5"/>
<name>A0A821SMH5_9NEOP</name>
<gene>
    <name evidence="4" type="ORF">PMACD_LOCUS8005</name>
</gene>
<dbReference type="Proteomes" id="UP000663880">
    <property type="component" value="Unassembled WGS sequence"/>
</dbReference>
<protein>
    <recommendedName>
        <fullName evidence="6">Alcohol dehydrogenase</fullName>
    </recommendedName>
</protein>
<dbReference type="Pfam" id="PF00106">
    <property type="entry name" value="adh_short"/>
    <property type="match status" value="1"/>
</dbReference>
<accession>A0A821SMH5</accession>
<evidence type="ECO:0000313" key="4">
    <source>
        <dbReference type="EMBL" id="CAF4862132.1"/>
    </source>
</evidence>
<dbReference type="PRINTS" id="PR00081">
    <property type="entry name" value="GDHRDH"/>
</dbReference>
<evidence type="ECO:0008006" key="6">
    <source>
        <dbReference type="Google" id="ProtNLM"/>
    </source>
</evidence>
<dbReference type="OrthoDB" id="417891at2759"/>
<sequence length="273" mass="29789">MHSLYNKVAIVTGGACGIGASVVKEFLKEGTKVTILDINEQSGKQIKDDLSVKYGERVQFLLCDVTDENQLMNAFDEVTARWGSLDLVVNNAGIADESFPMYKKQIALNFTTVITSTLRAMEVMRKDKEGKGGTIINVSSILGLMRVSPGPFVYGAIKNALVHFGSTIGMDEYYSRTNVRVITICFGLTQTSIIQNTKSFDEQINTDAEKILRDVLVRSPGQTTEIAAKGVAESYKNGTSGSTWLVNNGVISDITSSVVKAYDVMSEHVFARC</sequence>
<dbReference type="PRINTS" id="PR00080">
    <property type="entry name" value="SDRFAMILY"/>
</dbReference>
<comment type="similarity">
    <text evidence="1 3">Belongs to the short-chain dehydrogenases/reductases (SDR) family.</text>
</comment>
<dbReference type="InterPro" id="IPR036291">
    <property type="entry name" value="NAD(P)-bd_dom_sf"/>
</dbReference>
<dbReference type="PANTHER" id="PTHR44229:SF8">
    <property type="entry name" value="ALCOHOL DEHYDROGENASE-RELATED"/>
    <property type="match status" value="1"/>
</dbReference>
<dbReference type="GO" id="GO:0016616">
    <property type="term" value="F:oxidoreductase activity, acting on the CH-OH group of donors, NAD or NADP as acceptor"/>
    <property type="evidence" value="ECO:0007669"/>
    <property type="project" value="TreeGrafter"/>
</dbReference>
<evidence type="ECO:0000256" key="1">
    <source>
        <dbReference type="ARBA" id="ARBA00006484"/>
    </source>
</evidence>
<dbReference type="Gene3D" id="3.40.50.720">
    <property type="entry name" value="NAD(P)-binding Rossmann-like Domain"/>
    <property type="match status" value="1"/>
</dbReference>
<evidence type="ECO:0000256" key="3">
    <source>
        <dbReference type="RuleBase" id="RU000363"/>
    </source>
</evidence>
<organism evidence="4 5">
    <name type="scientific">Pieris macdunnoughi</name>
    <dbReference type="NCBI Taxonomy" id="345717"/>
    <lineage>
        <taxon>Eukaryota</taxon>
        <taxon>Metazoa</taxon>
        <taxon>Ecdysozoa</taxon>
        <taxon>Arthropoda</taxon>
        <taxon>Hexapoda</taxon>
        <taxon>Insecta</taxon>
        <taxon>Pterygota</taxon>
        <taxon>Neoptera</taxon>
        <taxon>Endopterygota</taxon>
        <taxon>Lepidoptera</taxon>
        <taxon>Glossata</taxon>
        <taxon>Ditrysia</taxon>
        <taxon>Papilionoidea</taxon>
        <taxon>Pieridae</taxon>
        <taxon>Pierinae</taxon>
        <taxon>Pieris</taxon>
    </lineage>
</organism>
<proteinExistence type="inferred from homology"/>
<dbReference type="EMBL" id="CAJOBZ010000020">
    <property type="protein sequence ID" value="CAF4862132.1"/>
    <property type="molecule type" value="Genomic_DNA"/>
</dbReference>
<keyword evidence="5" id="KW-1185">Reference proteome</keyword>
<evidence type="ECO:0000313" key="5">
    <source>
        <dbReference type="Proteomes" id="UP000663880"/>
    </source>
</evidence>
<dbReference type="GO" id="GO:0005737">
    <property type="term" value="C:cytoplasm"/>
    <property type="evidence" value="ECO:0007669"/>
    <property type="project" value="TreeGrafter"/>
</dbReference>
<dbReference type="SUPFAM" id="SSF51735">
    <property type="entry name" value="NAD(P)-binding Rossmann-fold domains"/>
    <property type="match status" value="1"/>
</dbReference>
<reference evidence="4" key="1">
    <citation type="submission" date="2021-02" db="EMBL/GenBank/DDBJ databases">
        <authorList>
            <person name="Steward A R."/>
        </authorList>
    </citation>
    <scope>NUCLEOTIDE SEQUENCE</scope>
</reference>
<evidence type="ECO:0000256" key="2">
    <source>
        <dbReference type="ARBA" id="ARBA00023002"/>
    </source>
</evidence>
<dbReference type="InterPro" id="IPR002347">
    <property type="entry name" value="SDR_fam"/>
</dbReference>
<dbReference type="PANTHER" id="PTHR44229">
    <property type="entry name" value="15-HYDROXYPROSTAGLANDIN DEHYDROGENASE [NAD(+)]"/>
    <property type="match status" value="1"/>
</dbReference>
<keyword evidence="2" id="KW-0560">Oxidoreductase</keyword>